<dbReference type="Pfam" id="PF08372">
    <property type="entry name" value="PRT_C"/>
    <property type="match status" value="1"/>
</dbReference>
<evidence type="ECO:0000256" key="1">
    <source>
        <dbReference type="ARBA" id="ARBA00001913"/>
    </source>
</evidence>
<keyword evidence="14" id="KW-1185">Reference proteome</keyword>
<evidence type="ECO:0000259" key="12">
    <source>
        <dbReference type="PROSITE" id="PS50004"/>
    </source>
</evidence>
<reference evidence="13" key="2">
    <citation type="submission" date="2025-08" db="UniProtKB">
        <authorList>
            <consortium name="Ensembl"/>
        </authorList>
    </citation>
    <scope>IDENTIFICATION</scope>
</reference>
<dbReference type="GeneID" id="114767426"/>
<dbReference type="CDD" id="cd08377">
    <property type="entry name" value="C2C_MCTP_PRT"/>
    <property type="match status" value="1"/>
</dbReference>
<dbReference type="CDD" id="cd08376">
    <property type="entry name" value="C2B_MCTP_PRT"/>
    <property type="match status" value="1"/>
</dbReference>
<evidence type="ECO:0000313" key="13">
    <source>
        <dbReference type="Ensembl" id="ENSDCDP00010021834.1"/>
    </source>
</evidence>
<dbReference type="InterPro" id="IPR013583">
    <property type="entry name" value="MCTP_C"/>
</dbReference>
<feature type="transmembrane region" description="Helical" evidence="11">
    <location>
        <begin position="760"/>
        <end position="790"/>
    </location>
</feature>
<dbReference type="GO" id="GO:0030672">
    <property type="term" value="C:synaptic vesicle membrane"/>
    <property type="evidence" value="ECO:0007669"/>
    <property type="project" value="TreeGrafter"/>
</dbReference>
<keyword evidence="7" id="KW-0106">Calcium</keyword>
<feature type="domain" description="C2" evidence="12">
    <location>
        <begin position="558"/>
        <end position="675"/>
    </location>
</feature>
<evidence type="ECO:0000256" key="3">
    <source>
        <dbReference type="ARBA" id="ARBA00007923"/>
    </source>
</evidence>
<feature type="transmembrane region" description="Helical" evidence="11">
    <location>
        <begin position="862"/>
        <end position="881"/>
    </location>
</feature>
<evidence type="ECO:0000256" key="9">
    <source>
        <dbReference type="ARBA" id="ARBA00023136"/>
    </source>
</evidence>
<protein>
    <recommendedName>
        <fullName evidence="12">C2 domain-containing protein</fullName>
    </recommendedName>
</protein>
<evidence type="ECO:0000256" key="10">
    <source>
        <dbReference type="SAM" id="MobiDB-lite"/>
    </source>
</evidence>
<evidence type="ECO:0000256" key="4">
    <source>
        <dbReference type="ARBA" id="ARBA00022692"/>
    </source>
</evidence>
<dbReference type="PROSITE" id="PS50004">
    <property type="entry name" value="C2"/>
    <property type="match status" value="3"/>
</dbReference>
<dbReference type="PANTHER" id="PTHR45911">
    <property type="entry name" value="C2 DOMAIN-CONTAINING PROTEIN"/>
    <property type="match status" value="1"/>
</dbReference>
<evidence type="ECO:0000256" key="2">
    <source>
        <dbReference type="ARBA" id="ARBA00004141"/>
    </source>
</evidence>
<keyword evidence="8 11" id="KW-1133">Transmembrane helix</keyword>
<dbReference type="SMART" id="SM00239">
    <property type="entry name" value="C2"/>
    <property type="match status" value="3"/>
</dbReference>
<dbReference type="InterPro" id="IPR035892">
    <property type="entry name" value="C2_domain_sf"/>
</dbReference>
<feature type="compositionally biased region" description="Basic residues" evidence="10">
    <location>
        <begin position="25"/>
        <end position="40"/>
    </location>
</feature>
<organism evidence="13 14">
    <name type="scientific">Denticeps clupeoides</name>
    <name type="common">denticle herring</name>
    <dbReference type="NCBI Taxonomy" id="299321"/>
    <lineage>
        <taxon>Eukaryota</taxon>
        <taxon>Metazoa</taxon>
        <taxon>Chordata</taxon>
        <taxon>Craniata</taxon>
        <taxon>Vertebrata</taxon>
        <taxon>Euteleostomi</taxon>
        <taxon>Actinopterygii</taxon>
        <taxon>Neopterygii</taxon>
        <taxon>Teleostei</taxon>
        <taxon>Clupei</taxon>
        <taxon>Clupeiformes</taxon>
        <taxon>Denticipitoidei</taxon>
        <taxon>Denticipitidae</taxon>
        <taxon>Denticeps</taxon>
    </lineage>
</organism>
<dbReference type="FunFam" id="2.60.40.150:FF:000076">
    <property type="entry name" value="multiple C2 and transmembrane domain-containing protein 2 isoform X1"/>
    <property type="match status" value="1"/>
</dbReference>
<dbReference type="Proteomes" id="UP000694580">
    <property type="component" value="Chromosome 17"/>
</dbReference>
<evidence type="ECO:0000256" key="6">
    <source>
        <dbReference type="ARBA" id="ARBA00022737"/>
    </source>
</evidence>
<dbReference type="FunFam" id="2.60.40.150:FF:000019">
    <property type="entry name" value="Multiple C2 and transmembrane domain-containing protein 2 isoform 1"/>
    <property type="match status" value="1"/>
</dbReference>
<feature type="domain" description="C2" evidence="12">
    <location>
        <begin position="248"/>
        <end position="367"/>
    </location>
</feature>
<reference evidence="13 14" key="1">
    <citation type="submission" date="2020-06" db="EMBL/GenBank/DDBJ databases">
        <authorList>
            <consortium name="Wellcome Sanger Institute Data Sharing"/>
        </authorList>
    </citation>
    <scope>NUCLEOTIDE SEQUENCE [LARGE SCALE GENOMIC DNA]</scope>
</reference>
<evidence type="ECO:0000256" key="5">
    <source>
        <dbReference type="ARBA" id="ARBA00022723"/>
    </source>
</evidence>
<dbReference type="Ensembl" id="ENSDCDT00010024128.1">
    <property type="protein sequence ID" value="ENSDCDP00010021834.1"/>
    <property type="gene ID" value="ENSDCDG00010010837.1"/>
</dbReference>
<comment type="cofactor">
    <cofactor evidence="1">
        <name>Ca(2+)</name>
        <dbReference type="ChEBI" id="CHEBI:29108"/>
    </cofactor>
</comment>
<gene>
    <name evidence="13" type="primary">mctp2a</name>
</gene>
<proteinExistence type="inferred from homology"/>
<reference evidence="13" key="3">
    <citation type="submission" date="2025-09" db="UniProtKB">
        <authorList>
            <consortium name="Ensembl"/>
        </authorList>
    </citation>
    <scope>IDENTIFICATION</scope>
</reference>
<feature type="domain" description="C2" evidence="12">
    <location>
        <begin position="407"/>
        <end position="522"/>
    </location>
</feature>
<keyword evidence="4 11" id="KW-0812">Transmembrane</keyword>
<keyword evidence="5" id="KW-0479">Metal-binding</keyword>
<dbReference type="PANTHER" id="PTHR45911:SF9">
    <property type="entry name" value="MULTIPLE C2 AND TRANSMEMBRANE DOMAIN-CONTAINING PROTEIN 2"/>
    <property type="match status" value="1"/>
</dbReference>
<dbReference type="GeneTree" id="ENSGT00940000156291"/>
<evidence type="ECO:0000256" key="7">
    <source>
        <dbReference type="ARBA" id="ARBA00022837"/>
    </source>
</evidence>
<keyword evidence="9 11" id="KW-0472">Membrane</keyword>
<evidence type="ECO:0000256" key="11">
    <source>
        <dbReference type="SAM" id="Phobius"/>
    </source>
</evidence>
<keyword evidence="6" id="KW-0677">Repeat</keyword>
<dbReference type="CDD" id="cd04042">
    <property type="entry name" value="C2A_MCTP_PRT"/>
    <property type="match status" value="1"/>
</dbReference>
<accession>A0AAY4BLK4</accession>
<dbReference type="InterPro" id="IPR000008">
    <property type="entry name" value="C2_dom"/>
</dbReference>
<dbReference type="SUPFAM" id="SSF49562">
    <property type="entry name" value="C2 domain (Calcium/lipid-binding domain, CaLB)"/>
    <property type="match status" value="3"/>
</dbReference>
<evidence type="ECO:0000256" key="8">
    <source>
        <dbReference type="ARBA" id="ARBA00022989"/>
    </source>
</evidence>
<evidence type="ECO:0000313" key="14">
    <source>
        <dbReference type="Proteomes" id="UP000694580"/>
    </source>
</evidence>
<dbReference type="RefSeq" id="XP_028815051.1">
    <property type="nucleotide sequence ID" value="XM_028959218.1"/>
</dbReference>
<dbReference type="GO" id="GO:0005509">
    <property type="term" value="F:calcium ion binding"/>
    <property type="evidence" value="ECO:0007669"/>
    <property type="project" value="TreeGrafter"/>
</dbReference>
<dbReference type="GO" id="GO:0046928">
    <property type="term" value="P:regulation of neurotransmitter secretion"/>
    <property type="evidence" value="ECO:0007669"/>
    <property type="project" value="TreeGrafter"/>
</dbReference>
<dbReference type="Gene3D" id="2.60.40.150">
    <property type="entry name" value="C2 domain"/>
    <property type="match status" value="3"/>
</dbReference>
<dbReference type="AlphaFoldDB" id="A0AAY4BLK4"/>
<name>A0AAY4BLK4_9TELE</name>
<feature type="region of interest" description="Disordered" evidence="10">
    <location>
        <begin position="24"/>
        <end position="44"/>
    </location>
</feature>
<dbReference type="Pfam" id="PF00168">
    <property type="entry name" value="C2"/>
    <property type="match status" value="3"/>
</dbReference>
<dbReference type="PRINTS" id="PR00360">
    <property type="entry name" value="C2DOMAIN"/>
</dbReference>
<sequence>MEPKRKNVWTNFREKTKAQLNNMKGPKKKVKKTPLKHRRSMSVPDLRFVLPPQASAADSVFQAPDEDAVSCGGSSSVFYLQLTESGSSSPTSSEQFSIPDTPFYRHAVSDGVSCMEKQDQAKKAFTFEGITSFDPVDLYLAEKNAQPSPKARRYVNRDPAPTEKPAMLARRAAIFSERPISRSQLHASALSLMDCLNNYPMEDQETWSADSDSVAMMETTDLLIPGTGEDVFENPNESSDYDIQVPQDPGERVANSDAPVASTAQKIQYILAINLKEGRNLVIRDRSGTSDPYVKFRIDEKTMYKSKVVHKNLNPTWNESFSFPVRDLEHIVFVKVYDKDHRSNDFMGSSAIFLSKLELDKTTEMVLRLEDPNSLELDMGVIIIDACLSARDGPTKRNKWMLKRRGSFGKAPRAGDIKRSQVWGGVYTVILVEGQDMADVGQGDVYVRFRLGEQKFRSKNLCIKANPQWREAFDFNQFEGTEAMQVEVWSKRGRKCEECWGMMDVDLSRLPVNQQQLYTQALDPGKGRLVFLVTLSPCTGVSVSDLSSPSSEEHGKWKRMLEQYSLKNSLKNFKDIGLVQIKVIKATDIASADLNGKSDPFCVLELGNSRLQTHAIHKTLNPEWNKVFTFPVKDVHDALELTVYSDAGDKPPEFLGKVAIPLLRIQNGQPVTRFLMKENLGGLSKGTISLDMVLLYNPVRAGIRSFGPKETKFTEEMPKFSKKVLAQNIYRVRKISSAILYTLQYIKSCFQWESTQRSIIAFLIFVLTVWQLELFMLPLFLLVLIIWNYFQVTPGSASYSADLENMSVAEEEDEEEKESEKRGLMEKIHMVQEIVLTVQNILDEVASVAERIKNTFNWSVPFLSYLACLVLFVATTALYWIPLRYIILIWGVNKFTKKLLRPYAIDNNEILDFLKRAPSDIQKVQYSEPRAAGVPNPPRKRR</sequence>
<comment type="similarity">
    <text evidence="3">Belongs to the MCTP family.</text>
</comment>
<comment type="subcellular location">
    <subcellularLocation>
        <location evidence="2">Membrane</location>
        <topology evidence="2">Multi-pass membrane protein</topology>
    </subcellularLocation>
</comment>